<dbReference type="PATRIC" id="fig|658445.3.peg.3006"/>
<evidence type="ECO:0000313" key="4">
    <source>
        <dbReference type="Proteomes" id="UP000032303"/>
    </source>
</evidence>
<protein>
    <recommendedName>
        <fullName evidence="5">Flagellin</fullName>
    </recommendedName>
</protein>
<accession>A0A0C5WRV9</accession>
<name>A0A0C5WRV9_9GAMM</name>
<evidence type="ECO:0000256" key="2">
    <source>
        <dbReference type="SAM" id="MobiDB-lite"/>
    </source>
</evidence>
<sequence>MVSQVNDFRSAAAGASHQQQVIARPAQKTAALPDNKQPDPLRLSQTLTPEHTRQHSLIQRAQHKVAASRVAETSLNDIGKNLAQLSKRVEFAMRAGSASPKIAGEIEQLASRMEQRLQQASYKEQPVLSRQLKPVFHGEPRTAFQIRGLDTKRSSPRDETLIFNLAKGGANAVPVKLGANTTPEQQAVQFRQALNEHGIGVALNKQRQLVFSANEADWQHLSQKMRVVGQGDRFPAGQPNRVKLETTESRFEPLTWQTDKEQLRQTLVKSQQMMKQIKASIQELKVHNQDVMQRIDTINQRNHYLNEQVLGSIETDLSRILPKGDSFSSAFQNLKAQANVHRQTVVSLLSQ</sequence>
<dbReference type="STRING" id="658445.H744_2c1117"/>
<feature type="coiled-coil region" evidence="1">
    <location>
        <begin position="260"/>
        <end position="301"/>
    </location>
</feature>
<proteinExistence type="predicted"/>
<dbReference type="EMBL" id="CP005974">
    <property type="protein sequence ID" value="AJR07804.1"/>
    <property type="molecule type" value="Genomic_DNA"/>
</dbReference>
<dbReference type="Proteomes" id="UP000032303">
    <property type="component" value="Chromosome 2"/>
</dbReference>
<evidence type="ECO:0000313" key="3">
    <source>
        <dbReference type="EMBL" id="AJR07804.1"/>
    </source>
</evidence>
<keyword evidence="1" id="KW-0175">Coiled coil</keyword>
<evidence type="ECO:0008006" key="5">
    <source>
        <dbReference type="Google" id="ProtNLM"/>
    </source>
</evidence>
<reference evidence="3 4" key="1">
    <citation type="submission" date="2013-05" db="EMBL/GenBank/DDBJ databases">
        <title>Complete genome sequence of the lipase-producing bacterium Photobacterium gaetbulicola Gung47.</title>
        <authorList>
            <person name="Kim Y.-O."/>
        </authorList>
    </citation>
    <scope>NUCLEOTIDE SEQUENCE [LARGE SCALE GENOMIC DNA]</scope>
    <source>
        <strain evidence="3 4">Gung47</strain>
    </source>
</reference>
<keyword evidence="4" id="KW-1185">Reference proteome</keyword>
<feature type="region of interest" description="Disordered" evidence="2">
    <location>
        <begin position="1"/>
        <end position="43"/>
    </location>
</feature>
<organism evidence="3 4">
    <name type="scientific">Photobacterium gaetbulicola Gung47</name>
    <dbReference type="NCBI Taxonomy" id="658445"/>
    <lineage>
        <taxon>Bacteria</taxon>
        <taxon>Pseudomonadati</taxon>
        <taxon>Pseudomonadota</taxon>
        <taxon>Gammaproteobacteria</taxon>
        <taxon>Vibrionales</taxon>
        <taxon>Vibrionaceae</taxon>
        <taxon>Photobacterium</taxon>
    </lineage>
</organism>
<evidence type="ECO:0000256" key="1">
    <source>
        <dbReference type="SAM" id="Coils"/>
    </source>
</evidence>
<dbReference type="OrthoDB" id="5850540at2"/>
<dbReference type="KEGG" id="pgb:H744_2c1117"/>
<gene>
    <name evidence="3" type="ORF">H744_2c1117</name>
</gene>
<dbReference type="HOGENOM" id="CLU_074585_0_0_6"/>
<dbReference type="AlphaFoldDB" id="A0A0C5WRV9"/>